<organism evidence="2 3">
    <name type="scientific">Anolis carolinensis</name>
    <name type="common">Green anole</name>
    <name type="synonym">American chameleon</name>
    <dbReference type="NCBI Taxonomy" id="28377"/>
    <lineage>
        <taxon>Eukaryota</taxon>
        <taxon>Metazoa</taxon>
        <taxon>Chordata</taxon>
        <taxon>Craniata</taxon>
        <taxon>Vertebrata</taxon>
        <taxon>Euteleostomi</taxon>
        <taxon>Lepidosauria</taxon>
        <taxon>Squamata</taxon>
        <taxon>Bifurcata</taxon>
        <taxon>Unidentata</taxon>
        <taxon>Episquamata</taxon>
        <taxon>Toxicofera</taxon>
        <taxon>Iguania</taxon>
        <taxon>Dactyloidae</taxon>
        <taxon>Anolis</taxon>
    </lineage>
</organism>
<sequence>MATAAYIAAECLVSMSSRAIVHGPRENGDGSSDYLSPNASLPGKELLGGRRPLAGRQTWRRHNSSHTYPAGSAQMPLRGLRKGLRQVVPPEGSP</sequence>
<proteinExistence type="predicted"/>
<dbReference type="InParanoid" id="A0A803SQL0"/>
<reference evidence="2" key="3">
    <citation type="submission" date="2025-09" db="UniProtKB">
        <authorList>
            <consortium name="Ensembl"/>
        </authorList>
    </citation>
    <scope>IDENTIFICATION</scope>
</reference>
<protein>
    <submittedName>
        <fullName evidence="2">Uncharacterized protein</fullName>
    </submittedName>
</protein>
<keyword evidence="3" id="KW-1185">Reference proteome</keyword>
<evidence type="ECO:0000313" key="2">
    <source>
        <dbReference type="Ensembl" id="ENSACAP00000025250.1"/>
    </source>
</evidence>
<dbReference type="Proteomes" id="UP000001646">
    <property type="component" value="Unplaced"/>
</dbReference>
<dbReference type="Ensembl" id="ENSACAT00000058326.1">
    <property type="protein sequence ID" value="ENSACAP00000025250.1"/>
    <property type="gene ID" value="ENSACAG00000035493.1"/>
</dbReference>
<accession>A0A803SQL0</accession>
<dbReference type="GeneTree" id="ENSGT00980000199886"/>
<dbReference type="AlphaFoldDB" id="A0A803SQL0"/>
<feature type="region of interest" description="Disordered" evidence="1">
    <location>
        <begin position="21"/>
        <end position="79"/>
    </location>
</feature>
<reference evidence="2" key="2">
    <citation type="submission" date="2025-08" db="UniProtKB">
        <authorList>
            <consortium name="Ensembl"/>
        </authorList>
    </citation>
    <scope>IDENTIFICATION</scope>
</reference>
<feature type="compositionally biased region" description="Polar residues" evidence="1">
    <location>
        <begin position="29"/>
        <end position="39"/>
    </location>
</feature>
<evidence type="ECO:0000313" key="3">
    <source>
        <dbReference type="Proteomes" id="UP000001646"/>
    </source>
</evidence>
<evidence type="ECO:0000256" key="1">
    <source>
        <dbReference type="SAM" id="MobiDB-lite"/>
    </source>
</evidence>
<name>A0A803SQL0_ANOCA</name>
<reference evidence="2" key="1">
    <citation type="submission" date="2009-12" db="EMBL/GenBank/DDBJ databases">
        <title>The Genome Sequence of Anolis carolinensis (Green Anole Lizard).</title>
        <authorList>
            <consortium name="The Genome Sequencing Platform"/>
            <person name="Di Palma F."/>
            <person name="Alfoldi J."/>
            <person name="Heiman D."/>
            <person name="Young S."/>
            <person name="Grabherr M."/>
            <person name="Johnson J."/>
            <person name="Lander E.S."/>
            <person name="Lindblad-Toh K."/>
        </authorList>
    </citation>
    <scope>NUCLEOTIDE SEQUENCE [LARGE SCALE GENOMIC DNA]</scope>
    <source>
        <strain evidence="2">JBL SC #1</strain>
    </source>
</reference>